<dbReference type="PANTHER" id="PTHR33331:SF13">
    <property type="entry name" value="COILED-COIL DOMAIN CONTAINING 162"/>
    <property type="match status" value="1"/>
</dbReference>
<accession>A0A8B9STT1</accession>
<reference evidence="4" key="2">
    <citation type="submission" date="2025-08" db="UniProtKB">
        <authorList>
            <consortium name="Ensembl"/>
        </authorList>
    </citation>
    <scope>IDENTIFICATION</scope>
</reference>
<feature type="coiled-coil region" evidence="1">
    <location>
        <begin position="11"/>
        <end position="38"/>
    </location>
</feature>
<organism evidence="4 5">
    <name type="scientific">Anas platyrhynchos</name>
    <name type="common">Mallard</name>
    <name type="synonym">Anas boschas</name>
    <dbReference type="NCBI Taxonomy" id="8839"/>
    <lineage>
        <taxon>Eukaryota</taxon>
        <taxon>Metazoa</taxon>
        <taxon>Chordata</taxon>
        <taxon>Craniata</taxon>
        <taxon>Vertebrata</taxon>
        <taxon>Euteleostomi</taxon>
        <taxon>Archelosauria</taxon>
        <taxon>Archosauria</taxon>
        <taxon>Dinosauria</taxon>
        <taxon>Saurischia</taxon>
        <taxon>Theropoda</taxon>
        <taxon>Coelurosauria</taxon>
        <taxon>Aves</taxon>
        <taxon>Neognathae</taxon>
        <taxon>Galloanserae</taxon>
        <taxon>Anseriformes</taxon>
        <taxon>Anatidae</taxon>
        <taxon>Anatinae</taxon>
        <taxon>Anas</taxon>
    </lineage>
</organism>
<dbReference type="Pfam" id="PF15082">
    <property type="entry name" value="DUF4549"/>
    <property type="match status" value="1"/>
</dbReference>
<feature type="region of interest" description="Disordered" evidence="2">
    <location>
        <begin position="456"/>
        <end position="478"/>
    </location>
</feature>
<reference evidence="4" key="1">
    <citation type="submission" date="2019-08" db="EMBL/GenBank/DDBJ databases">
        <title>Three high-quality genomes provides insights into domestication of ducks.</title>
        <authorList>
            <person name="Hou Z.C."/>
            <person name="Zhu F."/>
            <person name="Yin Z.T."/>
            <person name="Zhang F."/>
        </authorList>
    </citation>
    <scope>NUCLEOTIDE SEQUENCE [LARGE SCALE GENOMIC DNA]</scope>
</reference>
<name>A0A8B9STT1_ANAPL</name>
<evidence type="ECO:0000259" key="3">
    <source>
        <dbReference type="Pfam" id="PF15082"/>
    </source>
</evidence>
<protein>
    <recommendedName>
        <fullName evidence="3">DUF4549 domain-containing protein</fullName>
    </recommendedName>
</protein>
<evidence type="ECO:0000256" key="2">
    <source>
        <dbReference type="SAM" id="MobiDB-lite"/>
    </source>
</evidence>
<dbReference type="Proteomes" id="UP000694400">
    <property type="component" value="Chromosome 3"/>
</dbReference>
<keyword evidence="1" id="KW-0175">Coiled coil</keyword>
<feature type="domain" description="DUF4549" evidence="3">
    <location>
        <begin position="9"/>
        <end position="150"/>
    </location>
</feature>
<dbReference type="PANTHER" id="PTHR33331">
    <property type="entry name" value="COILED-COIL DOMAIN-CONTAINING PROTEIN 162"/>
    <property type="match status" value="1"/>
</dbReference>
<evidence type="ECO:0000313" key="4">
    <source>
        <dbReference type="Ensembl" id="ENSAPLP00020011218.1"/>
    </source>
</evidence>
<dbReference type="Ensembl" id="ENSAPLT00020012086.1">
    <property type="protein sequence ID" value="ENSAPLP00020011218.1"/>
    <property type="gene ID" value="ENSAPLG00020008279.1"/>
</dbReference>
<dbReference type="InterPro" id="IPR029376">
    <property type="entry name" value="DUF4549"/>
</dbReference>
<reference evidence="4" key="3">
    <citation type="submission" date="2025-09" db="UniProtKB">
        <authorList>
            <consortium name="Ensembl"/>
        </authorList>
    </citation>
    <scope>IDENTIFICATION</scope>
</reference>
<sequence>MEIHKMDEVYKISSTEKVQQLERELAAQLAELKAQIEDNGVLQGTPGRAYSSVPVPKDVTYFRKEREVILKKVLQVTEAKPLVIQADVMQRELESCWRREYTAASLPLLLHQFFTDRITQLVQSKYLHMLRWKRFCTHSSVIEKLYPLYQQRVSHIMEEYNDAVQRAARLSAARENFLTGKKNPMNLVTQEDLMIYTQWLVCHFHSLKGIHRFLQILQHLPASHRLNVVDEKCPDVIPNNWDKLSAFDKNSESCHKDTGFTLPQHSTETEELRPQLQLLMAHFGIDYNLEDLKNPANEMELFSLVVRKFRSIFSKQQTMRTFPVYDTEASRSDKWGMLDPTRALKKRANWIPFLKIKPKVDPWQQKLLIKLKQWKRVDKMMDLHSKFVEVSDMERVLEGLQNHAAVVLKPHALQSSSATSHASGQPNYDHIWKEVYAFSEHQQELSTEDDHTAVAHGEEDVENTSSSKPPGSCRKKSERGYSYMSTLQLLGLEEGTTIANKEHVVTRGTYLSFLLLRHLRLRELKRVCLGILNYFRSVERSLTISTSGLSFKAGHLIPCAEDTSWVNAAKGGTGVSGGLCSQPYIHYTPADYKVHSAQFMEFAEVENHDDFHTRGDGYIHTQDQRGAYIMYDVALEDLKKLENQLLLVASQYIEKDKSNVTCGKYGGNKIPGWAHASVDRFAVLLDLWTCEVALLEKKCQLLDVYFEAYQHALDPEERFALAQAIIDIMHKHPRFDLKLEYFVNTYKDECICLQLHHQLLRDIVNQQIDVQRDYVNKIWRKGQKGGISEFGLPYNEITKQLISLNTSHPTLKNIYLLEFHPSLGLVCLIPKVLEYIYQEYYSMCRPKTASKAIDLEKQLLQLALHEWLTMEKPQSFYSSQIQEDLFAEVLIEDPMLVREIASSLLEKGADEERMEGRGRQFLMLDSFSTLLELVTLRHRLIEVATESAQLARLYKAFAMETGFGEFHLYLRPAHFESAVHKEKADHLPPIFITSLLEDDSCVDRYIPSSLPLSIQEIDSHIGKFSFRTRDAVMQLLCPSGIKNMQLILACQVIQKNALLAAVQQASFCYLLQPAHSLDIKGGNVSLTSQRSSASGRNSVSGSQAEDQLLPATMPDTSFSVRSSGLRRAAHRPPEAFISIQLEKLGPRDMMLNTFIQKKEMLGSRMQTPGEVLELKRDIIAEYCRKLNERVSQHALRGQLIAYYNSLRSLLDDFPVIRDKYFIIGVSQGKKEEQDLKENLVADPRSFHPRPHHLLSPDGLTFLNLWFIPHPAEVLIMFKMLPEKAALRALHLSLEIVGAFHDLVSYLLAFAQLGNSPSPFSALNPEPLTPDWGGTERIGSELREIQKMIDSLQNPLDPSEVAQLLAAYREVMFLQFDAAIRHRLRETFLSSGNVSAYQNVTDRMSHALPPLSNSAIQSAFASQLRLPQFLDPQSCRTLMHFPWRTFLMDGGLFPVTINNSINVNYNMQLCLCSLSDADRKVAHGELTAMQFLMEDVLQNCNSSAEEDHTDCQASLAKSKQNLAEMIDTSTNWLQSSKKMCKLLLRHQDPVLSCNLLRSFLILWKQLEMLKAEWGRLKLRTEDINTVPLYKEFCEQYGTDILHPGHESHSQKNGHRRGLWRACYKHSAYTSPKRSIRN</sequence>
<proteinExistence type="predicted"/>
<dbReference type="InterPro" id="IPR040401">
    <property type="entry name" value="CCDC162"/>
</dbReference>
<evidence type="ECO:0000256" key="1">
    <source>
        <dbReference type="SAM" id="Coils"/>
    </source>
</evidence>
<evidence type="ECO:0000313" key="5">
    <source>
        <dbReference type="Proteomes" id="UP000694400"/>
    </source>
</evidence>